<dbReference type="Pfam" id="PF03055">
    <property type="entry name" value="RPE65"/>
    <property type="match status" value="1"/>
</dbReference>
<evidence type="ECO:0000256" key="6">
    <source>
        <dbReference type="SAM" id="Phobius"/>
    </source>
</evidence>
<feature type="binding site" evidence="5">
    <location>
        <position position="610"/>
    </location>
    <ligand>
        <name>Fe cation</name>
        <dbReference type="ChEBI" id="CHEBI:24875"/>
        <note>catalytic</note>
    </ligand>
</feature>
<protein>
    <submittedName>
        <fullName evidence="7">Carotenoid oxygenase</fullName>
    </submittedName>
</protein>
<dbReference type="PANTHER" id="PTHR10543:SF89">
    <property type="entry name" value="CAROTENOID 9,10(9',10')-CLEAVAGE DIOXYGENASE 1"/>
    <property type="match status" value="1"/>
</dbReference>
<evidence type="ECO:0000313" key="8">
    <source>
        <dbReference type="Proteomes" id="UP000193648"/>
    </source>
</evidence>
<comment type="cofactor">
    <cofactor evidence="5">
        <name>Fe(2+)</name>
        <dbReference type="ChEBI" id="CHEBI:29033"/>
    </cofactor>
    <text evidence="5">Binds 1 Fe(2+) ion per subunit.</text>
</comment>
<proteinExistence type="inferred from homology"/>
<accession>A0A1Y2GXR8</accession>
<keyword evidence="2 5" id="KW-0479">Metal-binding</keyword>
<gene>
    <name evidence="7" type="ORF">BCR41DRAFT_347376</name>
</gene>
<dbReference type="GO" id="GO:0010436">
    <property type="term" value="F:carotenoid dioxygenase activity"/>
    <property type="evidence" value="ECO:0007669"/>
    <property type="project" value="TreeGrafter"/>
</dbReference>
<evidence type="ECO:0000256" key="1">
    <source>
        <dbReference type="ARBA" id="ARBA00006787"/>
    </source>
</evidence>
<dbReference type="GO" id="GO:0016121">
    <property type="term" value="P:carotene catabolic process"/>
    <property type="evidence" value="ECO:0007669"/>
    <property type="project" value="TreeGrafter"/>
</dbReference>
<evidence type="ECO:0000256" key="2">
    <source>
        <dbReference type="ARBA" id="ARBA00022723"/>
    </source>
</evidence>
<keyword evidence="4 5" id="KW-0408">Iron</keyword>
<dbReference type="Proteomes" id="UP000193648">
    <property type="component" value="Unassembled WGS sequence"/>
</dbReference>
<reference evidence="7 8" key="1">
    <citation type="submission" date="2016-07" db="EMBL/GenBank/DDBJ databases">
        <title>Pervasive Adenine N6-methylation of Active Genes in Fungi.</title>
        <authorList>
            <consortium name="DOE Joint Genome Institute"/>
            <person name="Mondo S.J."/>
            <person name="Dannebaum R.O."/>
            <person name="Kuo R.C."/>
            <person name="Labutti K."/>
            <person name="Haridas S."/>
            <person name="Kuo A."/>
            <person name="Salamov A."/>
            <person name="Ahrendt S.R."/>
            <person name="Lipzen A."/>
            <person name="Sullivan W."/>
            <person name="Andreopoulos W.B."/>
            <person name="Clum A."/>
            <person name="Lindquist E."/>
            <person name="Daum C."/>
            <person name="Ramamoorthy G.K."/>
            <person name="Gryganskyi A."/>
            <person name="Culley D."/>
            <person name="Magnuson J.K."/>
            <person name="James T.Y."/>
            <person name="O'Malley M.A."/>
            <person name="Stajich J.E."/>
            <person name="Spatafora J.W."/>
            <person name="Visel A."/>
            <person name="Grigoriev I.V."/>
        </authorList>
    </citation>
    <scope>NUCLEOTIDE SEQUENCE [LARGE SCALE GENOMIC DNA]</scope>
    <source>
        <strain evidence="7 8">NRRL 3116</strain>
    </source>
</reference>
<keyword evidence="6" id="KW-0472">Membrane</keyword>
<comment type="similarity">
    <text evidence="1">Belongs to the carotenoid oxygenase family.</text>
</comment>
<dbReference type="RefSeq" id="XP_021884824.1">
    <property type="nucleotide sequence ID" value="XM_022023083.1"/>
</dbReference>
<dbReference type="GO" id="GO:0046872">
    <property type="term" value="F:metal ion binding"/>
    <property type="evidence" value="ECO:0007669"/>
    <property type="project" value="UniProtKB-KW"/>
</dbReference>
<keyword evidence="3" id="KW-0560">Oxidoreductase</keyword>
<evidence type="ECO:0000256" key="4">
    <source>
        <dbReference type="ARBA" id="ARBA00023004"/>
    </source>
</evidence>
<organism evidence="7 8">
    <name type="scientific">Lobosporangium transversale</name>
    <dbReference type="NCBI Taxonomy" id="64571"/>
    <lineage>
        <taxon>Eukaryota</taxon>
        <taxon>Fungi</taxon>
        <taxon>Fungi incertae sedis</taxon>
        <taxon>Mucoromycota</taxon>
        <taxon>Mortierellomycotina</taxon>
        <taxon>Mortierellomycetes</taxon>
        <taxon>Mortierellales</taxon>
        <taxon>Mortierellaceae</taxon>
        <taxon>Lobosporangium</taxon>
    </lineage>
</organism>
<feature type="binding site" evidence="5">
    <location>
        <position position="345"/>
    </location>
    <ligand>
        <name>Fe cation</name>
        <dbReference type="ChEBI" id="CHEBI:24875"/>
        <note>catalytic</note>
    </ligand>
</feature>
<comment type="caution">
    <text evidence="7">The sequence shown here is derived from an EMBL/GenBank/DDBJ whole genome shotgun (WGS) entry which is preliminary data.</text>
</comment>
<dbReference type="OrthoDB" id="1069523at2759"/>
<sequence length="633" mass="72202">MSAIAPDIKVRPKDRKEGHPHPYLHGNFYPVFEETIGDEGIECEVIGKIPESLRGSQYVRTGPNSLHVADDGVPHHFFDGEGMLHGVYFEPGNEDEPIRARYMNRWVRSEIFKKANKYGRMNLTLGLVMAGADIFWGVLLWHFWYRLKAAFFKVKNFGNGNTALAFFGSRLLALNEGGKPIETSVPSLNTTGEYFFEEEEEEYGEKKEEDKNTLEKKIKESTPEVCTAHPKIDPKTGEFIFFSYRFTYPFMYYSVVAADGKHIVWQEPIKSLKKSIMMHDFAITPSYSIIMGVPLFISTKHKKEGKPVISFDPKSPTRFGIIPRYYDSTKDEIIWFNSRACHIFHTANAWEEKDEDGKVIAVCLTACRSERFISDINLWQPTNTGGYGGGKTQKEYEREYSAPGSGSYATQDPDAAYMTLFRFDFKTRETQITTLSTASSEFPIINFNRYMQPDLRYVFGATIAPSSPGVAVKFNGIIKTDIQAVLKRRQELLSSGLAENEGGEGCWELGAKELKRIEEQTGQIHIFGPHIYAGEALFVPNSPREDGKELEEDDGHLLVYVYDERQMENGLAKANKQVTELWIFDAKNIGQDIEPVAKVRIPRRVPYGFHGLHVTREQIQANKDMLERRNRHH</sequence>
<dbReference type="PANTHER" id="PTHR10543">
    <property type="entry name" value="BETA-CAROTENE DIOXYGENASE"/>
    <property type="match status" value="1"/>
</dbReference>
<dbReference type="GeneID" id="33564927"/>
<evidence type="ECO:0000313" key="7">
    <source>
        <dbReference type="EMBL" id="ORZ27077.1"/>
    </source>
</evidence>
<dbReference type="InParanoid" id="A0A1Y2GXR8"/>
<dbReference type="STRING" id="64571.A0A1Y2GXR8"/>
<dbReference type="EMBL" id="MCFF01000005">
    <property type="protein sequence ID" value="ORZ27077.1"/>
    <property type="molecule type" value="Genomic_DNA"/>
</dbReference>
<feature type="binding site" evidence="5">
    <location>
        <position position="279"/>
    </location>
    <ligand>
        <name>Fe cation</name>
        <dbReference type="ChEBI" id="CHEBI:24875"/>
        <note>catalytic</note>
    </ligand>
</feature>
<feature type="transmembrane region" description="Helical" evidence="6">
    <location>
        <begin position="123"/>
        <end position="144"/>
    </location>
</feature>
<feature type="binding site" evidence="5">
    <location>
        <position position="229"/>
    </location>
    <ligand>
        <name>Fe cation</name>
        <dbReference type="ChEBI" id="CHEBI:24875"/>
        <note>catalytic</note>
    </ligand>
</feature>
<keyword evidence="6" id="KW-0812">Transmembrane</keyword>
<keyword evidence="6" id="KW-1133">Transmembrane helix</keyword>
<name>A0A1Y2GXR8_9FUNG</name>
<dbReference type="InterPro" id="IPR004294">
    <property type="entry name" value="Carotenoid_Oase"/>
</dbReference>
<evidence type="ECO:0000256" key="5">
    <source>
        <dbReference type="PIRSR" id="PIRSR604294-1"/>
    </source>
</evidence>
<evidence type="ECO:0000256" key="3">
    <source>
        <dbReference type="ARBA" id="ARBA00023002"/>
    </source>
</evidence>
<dbReference type="AlphaFoldDB" id="A0A1Y2GXR8"/>
<keyword evidence="8" id="KW-1185">Reference proteome</keyword>